<dbReference type="STRING" id="8005.ENSEEEP00000016822"/>
<evidence type="ECO:0000256" key="1">
    <source>
        <dbReference type="SAM" id="MobiDB-lite"/>
    </source>
</evidence>
<protein>
    <recommendedName>
        <fullName evidence="2">Helicase-associated putative binding domain-containing protein</fullName>
    </recommendedName>
</protein>
<feature type="compositionally biased region" description="Basic residues" evidence="1">
    <location>
        <begin position="187"/>
        <end position="196"/>
    </location>
</feature>
<dbReference type="InterPro" id="IPR029256">
    <property type="entry name" value="Heliccase-ass-bd"/>
</dbReference>
<organism evidence="3 4">
    <name type="scientific">Electrophorus electricus</name>
    <name type="common">Electric eel</name>
    <name type="synonym">Gymnotus electricus</name>
    <dbReference type="NCBI Taxonomy" id="8005"/>
    <lineage>
        <taxon>Eukaryota</taxon>
        <taxon>Metazoa</taxon>
        <taxon>Chordata</taxon>
        <taxon>Craniata</taxon>
        <taxon>Vertebrata</taxon>
        <taxon>Euteleostomi</taxon>
        <taxon>Actinopterygii</taxon>
        <taxon>Neopterygii</taxon>
        <taxon>Teleostei</taxon>
        <taxon>Ostariophysi</taxon>
        <taxon>Gymnotiformes</taxon>
        <taxon>Gymnotoidei</taxon>
        <taxon>Gymnotidae</taxon>
        <taxon>Electrophorus</taxon>
    </lineage>
</organism>
<dbReference type="AlphaFoldDB" id="A0A4W4EXE4"/>
<dbReference type="Ensembl" id="ENSEEET00000017014.2">
    <property type="protein sequence ID" value="ENSEEEP00000016822.2"/>
    <property type="gene ID" value="ENSEEEG00000008336.2"/>
</dbReference>
<dbReference type="GeneTree" id="ENSGT01120000275527"/>
<evidence type="ECO:0000313" key="3">
    <source>
        <dbReference type="Ensembl" id="ENSEEEP00000016822.2"/>
    </source>
</evidence>
<feature type="region of interest" description="Disordered" evidence="1">
    <location>
        <begin position="183"/>
        <end position="282"/>
    </location>
</feature>
<dbReference type="Proteomes" id="UP000314983">
    <property type="component" value="Chromosome 23"/>
</dbReference>
<evidence type="ECO:0000259" key="2">
    <source>
        <dbReference type="Pfam" id="PF14773"/>
    </source>
</evidence>
<evidence type="ECO:0000313" key="4">
    <source>
        <dbReference type="Proteomes" id="UP000314983"/>
    </source>
</evidence>
<proteinExistence type="predicted"/>
<keyword evidence="4" id="KW-1185">Reference proteome</keyword>
<reference evidence="4" key="2">
    <citation type="journal article" date="2017" name="Sci. Adv.">
        <title>A tail of two voltages: Proteomic comparison of the three electric organs of the electric eel.</title>
        <authorList>
            <person name="Traeger L.L."/>
            <person name="Sabat G."/>
            <person name="Barrett-Wilt G.A."/>
            <person name="Wells G.B."/>
            <person name="Sussman M.R."/>
        </authorList>
    </citation>
    <scope>NUCLEOTIDE SEQUENCE [LARGE SCALE GENOMIC DNA]</scope>
</reference>
<feature type="compositionally biased region" description="Polar residues" evidence="1">
    <location>
        <begin position="236"/>
        <end position="245"/>
    </location>
</feature>
<accession>A0A4W4EXE4</accession>
<feature type="compositionally biased region" description="Polar residues" evidence="1">
    <location>
        <begin position="214"/>
        <end position="227"/>
    </location>
</feature>
<sequence length="389" mass="43019">LIVGVCRVQGQEGSPDSMVDQCRCGLQEVRYTHSNQKVVGSSRMENRLSRAALRDVFKLNKHSQLPANHLSDLSEGPSPAEHYITQQVLGLGCTLSNVHSKVVHSIRASHRTPSVTLSVGQTPAAVRKNQLEEMARFFGARCVRAFAEELVESTCNAAKQGPTSKRSLLTSVQRSHEKVLEEAGVASKKKRMTNARHTKDLSNRCMGPPELRTETISPPESGQSLSELPQEPYSGVQPQSQANPSPMTPLGRVNPSPLRRTRKDQVSPAEFSRTDLAEPGPARANKTFITDLIGDTSILDDLLKPKRSGERLKLATAPMAAPTERVKNKGKDFWDILNEGNIESIDKLTDLSQVEKVCRSAAVSGRSKRENELESSQLWKKNEKFLWKR</sequence>
<reference evidence="3" key="5">
    <citation type="submission" date="2025-09" db="UniProtKB">
        <authorList>
            <consortium name="Ensembl"/>
        </authorList>
    </citation>
    <scope>IDENTIFICATION</scope>
</reference>
<dbReference type="OMA" id="CHNGETN"/>
<reference evidence="4" key="1">
    <citation type="journal article" date="2014" name="Science">
        <title>Nonhuman genetics. Genomic basis for the convergent evolution of electric organs.</title>
        <authorList>
            <person name="Gallant J.R."/>
            <person name="Traeger L.L."/>
            <person name="Volkening J.D."/>
            <person name="Moffett H."/>
            <person name="Chen P.H."/>
            <person name="Novina C.D."/>
            <person name="Phillips G.N.Jr."/>
            <person name="Anand R."/>
            <person name="Wells G.B."/>
            <person name="Pinch M."/>
            <person name="Guth R."/>
            <person name="Unguez G.A."/>
            <person name="Albert J.S."/>
            <person name="Zakon H.H."/>
            <person name="Samanta M.P."/>
            <person name="Sussman M.R."/>
        </authorList>
    </citation>
    <scope>NUCLEOTIDE SEQUENCE [LARGE SCALE GENOMIC DNA]</scope>
</reference>
<name>A0A4W4EXE4_ELEEL</name>
<dbReference type="Pfam" id="PF14773">
    <property type="entry name" value="VIGSSK"/>
    <property type="match status" value="1"/>
</dbReference>
<feature type="domain" description="Helicase-associated putative binding" evidence="2">
    <location>
        <begin position="29"/>
        <end position="52"/>
    </location>
</feature>
<reference evidence="3" key="3">
    <citation type="submission" date="2020-05" db="EMBL/GenBank/DDBJ databases">
        <title>Electrophorus electricus (electric eel) genome, fEleEle1, primary haplotype.</title>
        <authorList>
            <person name="Myers G."/>
            <person name="Meyer A."/>
            <person name="Fedrigo O."/>
            <person name="Formenti G."/>
            <person name="Rhie A."/>
            <person name="Tracey A."/>
            <person name="Sims Y."/>
            <person name="Jarvis E.D."/>
        </authorList>
    </citation>
    <scope>NUCLEOTIDE SEQUENCE [LARGE SCALE GENOMIC DNA]</scope>
</reference>
<reference evidence="3" key="4">
    <citation type="submission" date="2025-08" db="UniProtKB">
        <authorList>
            <consortium name="Ensembl"/>
        </authorList>
    </citation>
    <scope>IDENTIFICATION</scope>
</reference>